<dbReference type="EMBL" id="JAAAPO010000005">
    <property type="protein sequence ID" value="NBC37328.1"/>
    <property type="molecule type" value="Genomic_DNA"/>
</dbReference>
<sequence length="140" mass="14844">MTPIERIEAATGPDRELDCLIAAEIGLHIDGCRHSISEMLTMFGIGSLVETSMSNNSVLKTIPSYTVSIDAALTLLPEGWAIDRLNMWPGAPSCCDVVGTHDHNGGRWHNFSDGEARGKAATPALALCAAALRAREVANG</sequence>
<comment type="caution">
    <text evidence="1">The sequence shown here is derived from an EMBL/GenBank/DDBJ whole genome shotgun (WGS) entry which is preliminary data.</text>
</comment>
<proteinExistence type="predicted"/>
<protein>
    <recommendedName>
        <fullName evidence="3">Phage ABA sandwich domain-containing protein</fullName>
    </recommendedName>
</protein>
<dbReference type="Proteomes" id="UP000753724">
    <property type="component" value="Unassembled WGS sequence"/>
</dbReference>
<gene>
    <name evidence="1" type="ORF">GTZ99_12285</name>
</gene>
<name>A0ABW9XFR5_9SPHN</name>
<accession>A0ABW9XFR5</accession>
<dbReference type="RefSeq" id="WP_161719306.1">
    <property type="nucleotide sequence ID" value="NZ_JAAAPO010000005.1"/>
</dbReference>
<evidence type="ECO:0000313" key="2">
    <source>
        <dbReference type="Proteomes" id="UP000753724"/>
    </source>
</evidence>
<evidence type="ECO:0008006" key="3">
    <source>
        <dbReference type="Google" id="ProtNLM"/>
    </source>
</evidence>
<organism evidence="1 2">
    <name type="scientific">Novosphingobium ovatum</name>
    <dbReference type="NCBI Taxonomy" id="1908523"/>
    <lineage>
        <taxon>Bacteria</taxon>
        <taxon>Pseudomonadati</taxon>
        <taxon>Pseudomonadota</taxon>
        <taxon>Alphaproteobacteria</taxon>
        <taxon>Sphingomonadales</taxon>
        <taxon>Sphingomonadaceae</taxon>
        <taxon>Novosphingobium</taxon>
    </lineage>
</organism>
<reference evidence="2" key="1">
    <citation type="submission" date="2020-01" db="EMBL/GenBank/DDBJ databases">
        <title>Sphingomonas sp. strain CSW-10.</title>
        <authorList>
            <person name="Chen W.-M."/>
        </authorList>
    </citation>
    <scope>NUCLEOTIDE SEQUENCE [LARGE SCALE GENOMIC DNA]</scope>
    <source>
        <strain evidence="2">FSY-8</strain>
    </source>
</reference>
<keyword evidence="2" id="KW-1185">Reference proteome</keyword>
<evidence type="ECO:0000313" key="1">
    <source>
        <dbReference type="EMBL" id="NBC37328.1"/>
    </source>
</evidence>